<keyword evidence="1" id="KW-0812">Transmembrane</keyword>
<accession>A0A6N9HKW6</accession>
<protein>
    <submittedName>
        <fullName evidence="2">Uncharacterized protein</fullName>
    </submittedName>
</protein>
<evidence type="ECO:0000313" key="2">
    <source>
        <dbReference type="EMBL" id="MYN03887.1"/>
    </source>
</evidence>
<organism evidence="2 3">
    <name type="scientific">Pseudoduganella guangdongensis</name>
    <dbReference type="NCBI Taxonomy" id="2692179"/>
    <lineage>
        <taxon>Bacteria</taxon>
        <taxon>Pseudomonadati</taxon>
        <taxon>Pseudomonadota</taxon>
        <taxon>Betaproteobacteria</taxon>
        <taxon>Burkholderiales</taxon>
        <taxon>Oxalobacteraceae</taxon>
        <taxon>Telluria group</taxon>
        <taxon>Pseudoduganella</taxon>
    </lineage>
</organism>
<proteinExistence type="predicted"/>
<keyword evidence="3" id="KW-1185">Reference proteome</keyword>
<evidence type="ECO:0000313" key="3">
    <source>
        <dbReference type="Proteomes" id="UP000448575"/>
    </source>
</evidence>
<dbReference type="Proteomes" id="UP000448575">
    <property type="component" value="Unassembled WGS sequence"/>
</dbReference>
<reference evidence="2 3" key="1">
    <citation type="submission" date="2019-12" db="EMBL/GenBank/DDBJ databases">
        <title>Novel species isolated from a subtropical stream in China.</title>
        <authorList>
            <person name="Lu H."/>
        </authorList>
    </citation>
    <scope>NUCLEOTIDE SEQUENCE [LARGE SCALE GENOMIC DNA]</scope>
    <source>
        <strain evidence="2 3">DS3</strain>
    </source>
</reference>
<dbReference type="EMBL" id="WWCJ01000012">
    <property type="protein sequence ID" value="MYN03887.1"/>
    <property type="molecule type" value="Genomic_DNA"/>
</dbReference>
<comment type="caution">
    <text evidence="2">The sequence shown here is derived from an EMBL/GenBank/DDBJ whole genome shotgun (WGS) entry which is preliminary data.</text>
</comment>
<feature type="transmembrane region" description="Helical" evidence="1">
    <location>
        <begin position="69"/>
        <end position="91"/>
    </location>
</feature>
<name>A0A6N9HKW6_9BURK</name>
<keyword evidence="1" id="KW-0472">Membrane</keyword>
<feature type="transmembrane region" description="Helical" evidence="1">
    <location>
        <begin position="6"/>
        <end position="25"/>
    </location>
</feature>
<sequence length="132" mass="14728">MGWFRANIVFPLQGLFCVSLVFFFLPIPKRVRMQLNPLRAVKDGQLCWRGLTFSAAGLYEMHGRSELPWLSGLLLLTLVLSSLLASGGALLQTSMTIHADESWPSISGRCSHRRNHRRIGDLLGTGTFQCLV</sequence>
<evidence type="ECO:0000256" key="1">
    <source>
        <dbReference type="SAM" id="Phobius"/>
    </source>
</evidence>
<dbReference type="RefSeq" id="WP_161026855.1">
    <property type="nucleotide sequence ID" value="NZ_WWCJ01000012.1"/>
</dbReference>
<keyword evidence="1" id="KW-1133">Transmembrane helix</keyword>
<gene>
    <name evidence="2" type="ORF">GTP41_17475</name>
</gene>
<dbReference type="AlphaFoldDB" id="A0A6N9HKW6"/>